<accession>A0ABV0U8G7</accession>
<evidence type="ECO:0000256" key="1">
    <source>
        <dbReference type="SAM" id="MobiDB-lite"/>
    </source>
</evidence>
<feature type="region of interest" description="Disordered" evidence="1">
    <location>
        <begin position="435"/>
        <end position="454"/>
    </location>
</feature>
<organism evidence="3 4">
    <name type="scientific">Ilyodon furcidens</name>
    <name type="common">goldbreast splitfin</name>
    <dbReference type="NCBI Taxonomy" id="33524"/>
    <lineage>
        <taxon>Eukaryota</taxon>
        <taxon>Metazoa</taxon>
        <taxon>Chordata</taxon>
        <taxon>Craniata</taxon>
        <taxon>Vertebrata</taxon>
        <taxon>Euteleostomi</taxon>
        <taxon>Actinopterygii</taxon>
        <taxon>Neopterygii</taxon>
        <taxon>Teleostei</taxon>
        <taxon>Neoteleostei</taxon>
        <taxon>Acanthomorphata</taxon>
        <taxon>Ovalentaria</taxon>
        <taxon>Atherinomorphae</taxon>
        <taxon>Cyprinodontiformes</taxon>
        <taxon>Goodeidae</taxon>
        <taxon>Ilyodon</taxon>
    </lineage>
</organism>
<proteinExistence type="predicted"/>
<protein>
    <submittedName>
        <fullName evidence="3">Uncharacterized protein</fullName>
    </submittedName>
</protein>
<feature type="region of interest" description="Disordered" evidence="1">
    <location>
        <begin position="396"/>
        <end position="426"/>
    </location>
</feature>
<sequence length="537" mass="59748">MAKSESRAKSHRHVGSSCMGCEQERCPVYRTLLAVRRLGATPEMLILLVTLFNALCGASVGLLQEKACYGSEVKLPDNINQPLNKGPLYFTPSNGGERKILMEDGKAKDPRLKVFLISVRLTDLTKKDEGVYAVLLNGKDFLDVLQLKVLDCAQKISRFYMQDLEYTISEKAQYLEYSAPDNENVTLTLWNRTDTLNNDDRRGNVERNVWRITHVTQADNGYYNFRRRDRSLDSRILLTVNENTYYYDPKVNGRLLITNPWTGGPWTVMFKQDTEDEKMRVMKDGRLYRDYNQFTGRIDVLNNGIEIDPVKTLDSGTFEFRDKQGNLALSAKVEVIHASHHATTYMVVAAVALLLGICCCYCCCCRKRCCKKDKSAAGATEGPAVTYHDKSDPTAPGPVVYFHETNEPTGPSYSNQPYPSVYPPQPVNSPAFTQPTAVAIEPPPSQPNATVYPPQPTNVNPPQPEFSLYPPLSEIGPSTSQGFAAAPTFSSEVFSSDAEPRFQLKGVAFPSAPPLSSDAPTSAVYYSDKLNFLGTSC</sequence>
<dbReference type="Proteomes" id="UP001482620">
    <property type="component" value="Unassembled WGS sequence"/>
</dbReference>
<keyword evidence="2" id="KW-1133">Transmembrane helix</keyword>
<keyword evidence="2" id="KW-0472">Membrane</keyword>
<name>A0ABV0U8G7_9TELE</name>
<evidence type="ECO:0000313" key="3">
    <source>
        <dbReference type="EMBL" id="MEQ2241480.1"/>
    </source>
</evidence>
<evidence type="ECO:0000313" key="4">
    <source>
        <dbReference type="Proteomes" id="UP001482620"/>
    </source>
</evidence>
<comment type="caution">
    <text evidence="3">The sequence shown here is derived from an EMBL/GenBank/DDBJ whole genome shotgun (WGS) entry which is preliminary data.</text>
</comment>
<feature type="transmembrane region" description="Helical" evidence="2">
    <location>
        <begin position="345"/>
        <end position="364"/>
    </location>
</feature>
<gene>
    <name evidence="3" type="ORF">ILYODFUR_025730</name>
</gene>
<dbReference type="EMBL" id="JAHRIQ010061103">
    <property type="protein sequence ID" value="MEQ2241480.1"/>
    <property type="molecule type" value="Genomic_DNA"/>
</dbReference>
<keyword evidence="4" id="KW-1185">Reference proteome</keyword>
<keyword evidence="2" id="KW-0812">Transmembrane</keyword>
<evidence type="ECO:0000256" key="2">
    <source>
        <dbReference type="SAM" id="Phobius"/>
    </source>
</evidence>
<reference evidence="3 4" key="1">
    <citation type="submission" date="2021-06" db="EMBL/GenBank/DDBJ databases">
        <authorList>
            <person name="Palmer J.M."/>
        </authorList>
    </citation>
    <scope>NUCLEOTIDE SEQUENCE [LARGE SCALE GENOMIC DNA]</scope>
    <source>
        <strain evidence="4">if_2019</strain>
        <tissue evidence="3">Muscle</tissue>
    </source>
</reference>